<sequence length="182" mass="21227">MANTRFFYDRCRVEKQLQESTDQGKWILNVPGNGDRPDYIADPQIRIQGWGANLMTNSIDLESELRGVNRRIGTDCLGKDQYTNKKYSVPAKKVNYPTNTILTTEQSRVITPAWMVRDVEQVDWYYPPLNPQENTCMPFLNNMSTRILEKDYFVQKVPCLNEDTMLFPVPINFQPQQRKVVN</sequence>
<reference evidence="1" key="1">
    <citation type="journal article" date="2020" name="Nature">
        <title>Giant virus diversity and host interactions through global metagenomics.</title>
        <authorList>
            <person name="Schulz F."/>
            <person name="Roux S."/>
            <person name="Paez-Espino D."/>
            <person name="Jungbluth S."/>
            <person name="Walsh D.A."/>
            <person name="Denef V.J."/>
            <person name="McMahon K.D."/>
            <person name="Konstantinidis K.T."/>
            <person name="Eloe-Fadrosh E.A."/>
            <person name="Kyrpides N.C."/>
            <person name="Woyke T."/>
        </authorList>
    </citation>
    <scope>NUCLEOTIDE SEQUENCE</scope>
    <source>
        <strain evidence="1">GVMAG-M-3300027770-73</strain>
    </source>
</reference>
<protein>
    <submittedName>
        <fullName evidence="1">Uncharacterized protein</fullName>
    </submittedName>
</protein>
<dbReference type="AlphaFoldDB" id="A0A6C0LC70"/>
<dbReference type="EMBL" id="MN740471">
    <property type="protein sequence ID" value="QHU28183.1"/>
    <property type="molecule type" value="Genomic_DNA"/>
</dbReference>
<evidence type="ECO:0000313" key="1">
    <source>
        <dbReference type="EMBL" id="QHU28183.1"/>
    </source>
</evidence>
<organism evidence="1">
    <name type="scientific">viral metagenome</name>
    <dbReference type="NCBI Taxonomy" id="1070528"/>
    <lineage>
        <taxon>unclassified sequences</taxon>
        <taxon>metagenomes</taxon>
        <taxon>organismal metagenomes</taxon>
    </lineage>
</organism>
<proteinExistence type="predicted"/>
<accession>A0A6C0LC70</accession>
<name>A0A6C0LC70_9ZZZZ</name>